<dbReference type="OrthoDB" id="9766277at2"/>
<evidence type="ECO:0000313" key="2">
    <source>
        <dbReference type="EMBL" id="RXZ86248.1"/>
    </source>
</evidence>
<organism evidence="2 3">
    <name type="scientific">Agromyces atrinae</name>
    <dbReference type="NCBI Taxonomy" id="592376"/>
    <lineage>
        <taxon>Bacteria</taxon>
        <taxon>Bacillati</taxon>
        <taxon>Actinomycetota</taxon>
        <taxon>Actinomycetes</taxon>
        <taxon>Micrococcales</taxon>
        <taxon>Microbacteriaceae</taxon>
        <taxon>Agromyces</taxon>
    </lineage>
</organism>
<keyword evidence="3" id="KW-1185">Reference proteome</keyword>
<reference evidence="2 3" key="1">
    <citation type="submission" date="2019-01" db="EMBL/GenBank/DDBJ databases">
        <title>Agromyces.</title>
        <authorList>
            <person name="Li J."/>
        </authorList>
    </citation>
    <scope>NUCLEOTIDE SEQUENCE [LARGE SCALE GENOMIC DNA]</scope>
    <source>
        <strain evidence="2 3">DSM 23870</strain>
    </source>
</reference>
<dbReference type="EMBL" id="JACCBI010000001">
    <property type="protein sequence ID" value="NYD65909.1"/>
    <property type="molecule type" value="Genomic_DNA"/>
</dbReference>
<dbReference type="EMBL" id="SDPM01000005">
    <property type="protein sequence ID" value="RXZ86248.1"/>
    <property type="molecule type" value="Genomic_DNA"/>
</dbReference>
<dbReference type="Proteomes" id="UP000292686">
    <property type="component" value="Unassembled WGS sequence"/>
</dbReference>
<protein>
    <recommendedName>
        <fullName evidence="5">Phospholipase</fullName>
    </recommendedName>
</protein>
<name>A0A4Q2M390_9MICO</name>
<dbReference type="InterPro" id="IPR023346">
    <property type="entry name" value="Lysozyme-like_dom_sf"/>
</dbReference>
<gene>
    <name evidence="1" type="ORF">BJ972_000428</name>
    <name evidence="2" type="ORF">ESP50_10830</name>
</gene>
<proteinExistence type="predicted"/>
<evidence type="ECO:0000313" key="3">
    <source>
        <dbReference type="Proteomes" id="UP000292686"/>
    </source>
</evidence>
<accession>A0A4Q2M390</accession>
<sequence length="264" mass="27282">MPENPPVPTRAALRRSRSRRRRIQVAAASLVALGAIAGSGVAVHGAIQTQSAEAATRVLTDAGGFSHDQLEVYDAIGEARTHRAAETTIAMAEDALAAADGKVDASSLAASVASLGEYTSLDASAVASLAQQTREQIESTQSAVAAYEQAEAEAAAALAAANTPDGARATAAALASELYGWGSGEFSCLNSLWQKESGWNYQAYNASSGATGIPQSLPGSKMATAGADWETNAATQIRWGLDYIARAYGSPCSAWSHSQAVNWY</sequence>
<dbReference type="AlphaFoldDB" id="A0A4Q2M390"/>
<evidence type="ECO:0000313" key="1">
    <source>
        <dbReference type="EMBL" id="NYD65909.1"/>
    </source>
</evidence>
<evidence type="ECO:0000313" key="4">
    <source>
        <dbReference type="Proteomes" id="UP000581087"/>
    </source>
</evidence>
<dbReference type="RefSeq" id="WP_129175000.1">
    <property type="nucleotide sequence ID" value="NZ_JACCBI010000001.1"/>
</dbReference>
<comment type="caution">
    <text evidence="2">The sequence shown here is derived from an EMBL/GenBank/DDBJ whole genome shotgun (WGS) entry which is preliminary data.</text>
</comment>
<dbReference type="Proteomes" id="UP000581087">
    <property type="component" value="Unassembled WGS sequence"/>
</dbReference>
<dbReference type="SUPFAM" id="SSF53955">
    <property type="entry name" value="Lysozyme-like"/>
    <property type="match status" value="1"/>
</dbReference>
<reference evidence="1 4" key="2">
    <citation type="submission" date="2020-07" db="EMBL/GenBank/DDBJ databases">
        <title>Sequencing the genomes of 1000 actinobacteria strains.</title>
        <authorList>
            <person name="Klenk H.-P."/>
        </authorList>
    </citation>
    <scope>NUCLEOTIDE SEQUENCE [LARGE SCALE GENOMIC DNA]</scope>
    <source>
        <strain evidence="1 4">DSM 23870</strain>
    </source>
</reference>
<evidence type="ECO:0008006" key="5">
    <source>
        <dbReference type="Google" id="ProtNLM"/>
    </source>
</evidence>